<keyword evidence="2" id="KW-0812">Transmembrane</keyword>
<evidence type="ECO:0000259" key="3">
    <source>
        <dbReference type="Pfam" id="PF20151"/>
    </source>
</evidence>
<reference evidence="4 5" key="1">
    <citation type="journal article" date="2015" name="Biotechnol. Biofuels">
        <title>Enhanced degradation of softwood versus hardwood by the white-rot fungus Pycnoporus coccineus.</title>
        <authorList>
            <person name="Couturier M."/>
            <person name="Navarro D."/>
            <person name="Chevret D."/>
            <person name="Henrissat B."/>
            <person name="Piumi F."/>
            <person name="Ruiz-Duenas F.J."/>
            <person name="Martinez A.T."/>
            <person name="Grigoriev I.V."/>
            <person name="Riley R."/>
            <person name="Lipzen A."/>
            <person name="Berrin J.G."/>
            <person name="Master E.R."/>
            <person name="Rosso M.N."/>
        </authorList>
    </citation>
    <scope>NUCLEOTIDE SEQUENCE [LARGE SCALE GENOMIC DNA]</scope>
    <source>
        <strain evidence="4 5">BRFM310</strain>
    </source>
</reference>
<evidence type="ECO:0000313" key="4">
    <source>
        <dbReference type="EMBL" id="OSD05117.1"/>
    </source>
</evidence>
<proteinExistence type="predicted"/>
<feature type="compositionally biased region" description="Acidic residues" evidence="1">
    <location>
        <begin position="308"/>
        <end position="326"/>
    </location>
</feature>
<keyword evidence="5" id="KW-1185">Reference proteome</keyword>
<dbReference type="EMBL" id="KZ084094">
    <property type="protein sequence ID" value="OSD05117.1"/>
    <property type="molecule type" value="Genomic_DNA"/>
</dbReference>
<keyword evidence="2" id="KW-1133">Transmembrane helix</keyword>
<evidence type="ECO:0000256" key="2">
    <source>
        <dbReference type="SAM" id="Phobius"/>
    </source>
</evidence>
<evidence type="ECO:0000256" key="1">
    <source>
        <dbReference type="SAM" id="MobiDB-lite"/>
    </source>
</evidence>
<protein>
    <recommendedName>
        <fullName evidence="3">DUF6533 domain-containing protein</fullName>
    </recommendedName>
</protein>
<feature type="transmembrane region" description="Helical" evidence="2">
    <location>
        <begin position="208"/>
        <end position="229"/>
    </location>
</feature>
<feature type="transmembrane region" description="Helical" evidence="2">
    <location>
        <begin position="117"/>
        <end position="143"/>
    </location>
</feature>
<dbReference type="OrthoDB" id="2638860at2759"/>
<evidence type="ECO:0000313" key="5">
    <source>
        <dbReference type="Proteomes" id="UP000193067"/>
    </source>
</evidence>
<dbReference type="InterPro" id="IPR045340">
    <property type="entry name" value="DUF6533"/>
</dbReference>
<feature type="transmembrane region" description="Helical" evidence="2">
    <location>
        <begin position="163"/>
        <end position="187"/>
    </location>
</feature>
<feature type="transmembrane region" description="Helical" evidence="2">
    <location>
        <begin position="83"/>
        <end position="105"/>
    </location>
</feature>
<keyword evidence="2" id="KW-0472">Membrane</keyword>
<name>A0A1Y2IVJ2_TRAC3</name>
<sequence>MSQADSLQHLWPVLRDADMSLNICAQALVLYEHALTLRQEVQQIWKRDSSAATILFVMTRYILLLDRVFVILALYPIHDLGSALLWLHAITSSALITVMSAIAAIRVYALWNRDLRLLMIVLLTGVFPAFANLFFRGASAAYIVPTRFYSCQSAPVAMTARSYTALAIATRVISIVSDGLVVVLTWVKTFRVYALARRARFRADYSMLLLRDGHATCVLNLVAIVYILWTGTNVLNDLIVTLSSILMARFLLNLRDRRASLEEKAYPWEDSESTTLTTRTQPLSSIQFASGVLDTMGGTVSMATDMESGGDEEDDEREAGEEECADDAPRASGEVVHDAVTWA</sequence>
<accession>A0A1Y2IVJ2</accession>
<feature type="transmembrane region" description="Helical" evidence="2">
    <location>
        <begin position="235"/>
        <end position="252"/>
    </location>
</feature>
<organism evidence="4 5">
    <name type="scientific">Trametes coccinea (strain BRFM310)</name>
    <name type="common">Pycnoporus coccineus</name>
    <dbReference type="NCBI Taxonomy" id="1353009"/>
    <lineage>
        <taxon>Eukaryota</taxon>
        <taxon>Fungi</taxon>
        <taxon>Dikarya</taxon>
        <taxon>Basidiomycota</taxon>
        <taxon>Agaricomycotina</taxon>
        <taxon>Agaricomycetes</taxon>
        <taxon>Polyporales</taxon>
        <taxon>Polyporaceae</taxon>
        <taxon>Trametes</taxon>
    </lineage>
</organism>
<dbReference type="Proteomes" id="UP000193067">
    <property type="component" value="Unassembled WGS sequence"/>
</dbReference>
<dbReference type="AlphaFoldDB" id="A0A1Y2IVJ2"/>
<dbReference type="Pfam" id="PF20151">
    <property type="entry name" value="DUF6533"/>
    <property type="match status" value="1"/>
</dbReference>
<feature type="transmembrane region" description="Helical" evidence="2">
    <location>
        <begin position="54"/>
        <end position="77"/>
    </location>
</feature>
<feature type="domain" description="DUF6533" evidence="3">
    <location>
        <begin position="22"/>
        <end position="64"/>
    </location>
</feature>
<gene>
    <name evidence="4" type="ORF">PYCCODRAFT_1443464</name>
</gene>
<feature type="region of interest" description="Disordered" evidence="1">
    <location>
        <begin position="300"/>
        <end position="343"/>
    </location>
</feature>